<gene>
    <name evidence="3" type="ORF">LY16_03377</name>
    <name evidence="2" type="ORF">XDD1_0546</name>
</gene>
<dbReference type="EMBL" id="FO704550">
    <property type="protein sequence ID" value="CDG16249.1"/>
    <property type="molecule type" value="Genomic_DNA"/>
</dbReference>
<dbReference type="Proteomes" id="UP000032721">
    <property type="component" value="Chromosome"/>
</dbReference>
<dbReference type="HOGENOM" id="CLU_1776759_0_0_6"/>
<evidence type="ECO:0000313" key="4">
    <source>
        <dbReference type="Proteomes" id="UP000032721"/>
    </source>
</evidence>
<protein>
    <recommendedName>
        <fullName evidence="1">DUF7823 domain-containing protein</fullName>
    </recommendedName>
</protein>
<evidence type="ECO:0000313" key="3">
    <source>
        <dbReference type="EMBL" id="TYO97593.1"/>
    </source>
</evidence>
<keyword evidence="5" id="KW-1185">Reference proteome</keyword>
<proteinExistence type="predicted"/>
<dbReference type="KEGG" id="xdo:XDD1_0546"/>
<dbReference type="EMBL" id="VNHN01000087">
    <property type="protein sequence ID" value="TYO97593.1"/>
    <property type="molecule type" value="Genomic_DNA"/>
</dbReference>
<accession>A0A068QNH2</accession>
<sequence length="146" mass="16521">MSEVNKLDETGCPFDPNQYQVNDDNINVPAGTFAWALSLVYLGKQVYRSDWNAPKEHMRLSHESEANNGEGGGNPYIEKSDKALHVTADGVTYYIGISGSFTQATQADGNTYYSLYYRDYNYSQIQPLITILKQTGQTKRFELSWK</sequence>
<dbReference type="Pfam" id="PF25136">
    <property type="entry name" value="DUF7823"/>
    <property type="match status" value="1"/>
</dbReference>
<organism evidence="2 4">
    <name type="scientific">Xenorhabdus doucetiae</name>
    <dbReference type="NCBI Taxonomy" id="351671"/>
    <lineage>
        <taxon>Bacteria</taxon>
        <taxon>Pseudomonadati</taxon>
        <taxon>Pseudomonadota</taxon>
        <taxon>Gammaproteobacteria</taxon>
        <taxon>Enterobacterales</taxon>
        <taxon>Morganellaceae</taxon>
        <taxon>Xenorhabdus</taxon>
    </lineage>
</organism>
<reference evidence="2 4" key="1">
    <citation type="submission" date="2013-07" db="EMBL/GenBank/DDBJ databases">
        <authorList>
            <person name="Genoscope - CEA"/>
        </authorList>
    </citation>
    <scope>NUCLEOTIDE SEQUENCE [LARGE SCALE GENOMIC DNA]</scope>
    <source>
        <strain evidence="2">FRM16</strain>
        <strain evidence="4">FRM16 / DSM 17909</strain>
    </source>
</reference>
<evidence type="ECO:0000313" key="2">
    <source>
        <dbReference type="EMBL" id="CDG16249.1"/>
    </source>
</evidence>
<feature type="domain" description="DUF7823" evidence="1">
    <location>
        <begin position="78"/>
        <end position="146"/>
    </location>
</feature>
<dbReference type="InterPro" id="IPR056725">
    <property type="entry name" value="DUF7823"/>
</dbReference>
<name>A0A068QNH2_9GAMM</name>
<dbReference type="RefSeq" id="WP_045968407.1">
    <property type="nucleotide sequence ID" value="NZ_CAWMED010000001.1"/>
</dbReference>
<evidence type="ECO:0000259" key="1">
    <source>
        <dbReference type="Pfam" id="PF25136"/>
    </source>
</evidence>
<evidence type="ECO:0000313" key="5">
    <source>
        <dbReference type="Proteomes" id="UP000324170"/>
    </source>
</evidence>
<dbReference type="AlphaFoldDB" id="A0A068QNH2"/>
<dbReference type="Proteomes" id="UP000324170">
    <property type="component" value="Unassembled WGS sequence"/>
</dbReference>
<reference evidence="3 5" key="2">
    <citation type="submission" date="2019-07" db="EMBL/GenBank/DDBJ databases">
        <title>Genomic Encyclopedia of Type Strains, Phase I: the one thousand microbial genomes (KMG-I) project.</title>
        <authorList>
            <person name="Kyrpides N."/>
        </authorList>
    </citation>
    <scope>NUCLEOTIDE SEQUENCE [LARGE SCALE GENOMIC DNA]</scope>
    <source>
        <strain evidence="3 5">DSM 17909</strain>
    </source>
</reference>